<dbReference type="Gene3D" id="3.90.550.10">
    <property type="entry name" value="Spore Coat Polysaccharide Biosynthesis Protein SpsA, Chain A"/>
    <property type="match status" value="1"/>
</dbReference>
<dbReference type="Pfam" id="PF00483">
    <property type="entry name" value="NTP_transferase"/>
    <property type="match status" value="1"/>
</dbReference>
<sequence>MKKGIILAGGQGTRLYPMTRCISKQLLPIFDKPMVYYPLSVLMLAGIQEILIISTPTDLPRFQELLGDGAPLGLKLCYAAQETPRGLADAFVVGESFIGDSDVALILGDNIFYGVGLSTSLERAMGRRQGATVFSYEVMDARAFGVVEFDDNGKAVSLEEKPTKPRSNHAVTGLYFYDNTVVEHAKHLAPSARGEIEITDLNRIYLEQGTLHVERLGRGFAWLDTGTADGLLDAANLVATVERRQGMKIACLEEIAWRNHWIDNSALLRQADQIGKNAYADYLRRLTQDVR</sequence>
<protein>
    <recommendedName>
        <fullName evidence="3">glucose-1-phosphate thymidylyltransferase</fullName>
        <ecNumber evidence="3">2.7.7.24</ecNumber>
    </recommendedName>
</protein>
<keyword evidence="4 10" id="KW-0808">Transferase</keyword>
<evidence type="ECO:0000256" key="2">
    <source>
        <dbReference type="ARBA" id="ARBA00010480"/>
    </source>
</evidence>
<evidence type="ECO:0000256" key="1">
    <source>
        <dbReference type="ARBA" id="ARBA00001946"/>
    </source>
</evidence>
<feature type="domain" description="Nucleotidyl transferase" evidence="9">
    <location>
        <begin position="3"/>
        <end position="238"/>
    </location>
</feature>
<organism evidence="10">
    <name type="scientific">plant metagenome</name>
    <dbReference type="NCBI Taxonomy" id="1297885"/>
    <lineage>
        <taxon>unclassified sequences</taxon>
        <taxon>metagenomes</taxon>
        <taxon>organismal metagenomes</taxon>
    </lineage>
</organism>
<keyword evidence="5 10" id="KW-0548">Nucleotidyltransferase</keyword>
<dbReference type="GO" id="GO:0008879">
    <property type="term" value="F:glucose-1-phosphate thymidylyltransferase activity"/>
    <property type="evidence" value="ECO:0007669"/>
    <property type="project" value="UniProtKB-EC"/>
</dbReference>
<dbReference type="EMBL" id="CAADIB010000006">
    <property type="protein sequence ID" value="VFR26608.1"/>
    <property type="molecule type" value="Genomic_DNA"/>
</dbReference>
<dbReference type="SUPFAM" id="SSF53448">
    <property type="entry name" value="Nucleotide-diphospho-sugar transferases"/>
    <property type="match status" value="1"/>
</dbReference>
<dbReference type="PANTHER" id="PTHR43532">
    <property type="entry name" value="GLUCOSE-1-PHOSPHATE THYMIDYLYLTRANSFERASE"/>
    <property type="match status" value="1"/>
</dbReference>
<dbReference type="PANTHER" id="PTHR43532:SF1">
    <property type="entry name" value="GLUCOSE-1-PHOSPHATE THYMIDYLYLTRANSFERASE 1"/>
    <property type="match status" value="1"/>
</dbReference>
<proteinExistence type="inferred from homology"/>
<dbReference type="InterPro" id="IPR005907">
    <property type="entry name" value="G1P_thy_trans_s"/>
</dbReference>
<comment type="cofactor">
    <cofactor evidence="1">
        <name>Mg(2+)</name>
        <dbReference type="ChEBI" id="CHEBI:18420"/>
    </cofactor>
</comment>
<dbReference type="NCBIfam" id="TIGR01207">
    <property type="entry name" value="rmlA"/>
    <property type="match status" value="1"/>
</dbReference>
<dbReference type="InterPro" id="IPR029044">
    <property type="entry name" value="Nucleotide-diphossugar_trans"/>
</dbReference>
<evidence type="ECO:0000313" key="11">
    <source>
        <dbReference type="EMBL" id="VFR26608.1"/>
    </source>
</evidence>
<gene>
    <name evidence="10" type="ORF">ANDO1_4400</name>
    <name evidence="11" type="ORF">ANDO2_4306</name>
</gene>
<accession>A0A484PI24</accession>
<evidence type="ECO:0000256" key="6">
    <source>
        <dbReference type="ARBA" id="ARBA00022723"/>
    </source>
</evidence>
<dbReference type="CDD" id="cd02538">
    <property type="entry name" value="G1P_TT_short"/>
    <property type="match status" value="1"/>
</dbReference>
<name>A0A484PI24_9ZZZZ</name>
<reference evidence="10" key="1">
    <citation type="submission" date="2019-03" db="EMBL/GenBank/DDBJ databases">
        <authorList>
            <person name="Danneels B."/>
        </authorList>
    </citation>
    <scope>NUCLEOTIDE SEQUENCE</scope>
</reference>
<dbReference type="EMBL" id="CAADHZ010000015">
    <property type="protein sequence ID" value="VFR25423.1"/>
    <property type="molecule type" value="Genomic_DNA"/>
</dbReference>
<comment type="catalytic activity">
    <reaction evidence="8">
        <text>dTTP + alpha-D-glucose 1-phosphate + H(+) = dTDP-alpha-D-glucose + diphosphate</text>
        <dbReference type="Rhea" id="RHEA:15225"/>
        <dbReference type="ChEBI" id="CHEBI:15378"/>
        <dbReference type="ChEBI" id="CHEBI:33019"/>
        <dbReference type="ChEBI" id="CHEBI:37568"/>
        <dbReference type="ChEBI" id="CHEBI:57477"/>
        <dbReference type="ChEBI" id="CHEBI:58601"/>
        <dbReference type="EC" id="2.7.7.24"/>
    </reaction>
</comment>
<dbReference type="EC" id="2.7.7.24" evidence="3"/>
<dbReference type="AlphaFoldDB" id="A0A484PI24"/>
<dbReference type="InterPro" id="IPR005835">
    <property type="entry name" value="NTP_transferase_dom"/>
</dbReference>
<comment type="similarity">
    <text evidence="2">Belongs to the glucose-1-phosphate thymidylyltransferase family.</text>
</comment>
<dbReference type="FunFam" id="3.90.550.10:FF:000023">
    <property type="entry name" value="Glucose-1-phosphate thymidylyltransferase"/>
    <property type="match status" value="1"/>
</dbReference>
<evidence type="ECO:0000256" key="8">
    <source>
        <dbReference type="ARBA" id="ARBA00049336"/>
    </source>
</evidence>
<evidence type="ECO:0000256" key="4">
    <source>
        <dbReference type="ARBA" id="ARBA00022679"/>
    </source>
</evidence>
<evidence type="ECO:0000256" key="5">
    <source>
        <dbReference type="ARBA" id="ARBA00022695"/>
    </source>
</evidence>
<evidence type="ECO:0000256" key="7">
    <source>
        <dbReference type="ARBA" id="ARBA00022842"/>
    </source>
</evidence>
<keyword evidence="6" id="KW-0479">Metal-binding</keyword>
<evidence type="ECO:0000256" key="3">
    <source>
        <dbReference type="ARBA" id="ARBA00012461"/>
    </source>
</evidence>
<keyword evidence="7" id="KW-0460">Magnesium</keyword>
<dbReference type="GO" id="GO:0046872">
    <property type="term" value="F:metal ion binding"/>
    <property type="evidence" value="ECO:0007669"/>
    <property type="project" value="UniProtKB-KW"/>
</dbReference>
<evidence type="ECO:0000313" key="10">
    <source>
        <dbReference type="EMBL" id="VFR25423.1"/>
    </source>
</evidence>
<evidence type="ECO:0000259" key="9">
    <source>
        <dbReference type="Pfam" id="PF00483"/>
    </source>
</evidence>